<name>A0A519BQ75_9DELT</name>
<keyword evidence="2" id="KW-0479">Metal-binding</keyword>
<comment type="caution">
    <text evidence="6">The sequence shown here is derived from an EMBL/GenBank/DDBJ whole genome shotgun (WGS) entry which is preliminary data.</text>
</comment>
<proteinExistence type="predicted"/>
<keyword evidence="4" id="KW-0812">Transmembrane</keyword>
<evidence type="ECO:0000256" key="4">
    <source>
        <dbReference type="SAM" id="Phobius"/>
    </source>
</evidence>
<feature type="domain" description="Cytochrome c" evidence="5">
    <location>
        <begin position="55"/>
        <end position="149"/>
    </location>
</feature>
<dbReference type="Gene3D" id="1.10.760.10">
    <property type="entry name" value="Cytochrome c-like domain"/>
    <property type="match status" value="1"/>
</dbReference>
<organism evidence="6 7">
    <name type="scientific">Candidatus Acididesulfobacter diazotrophicus</name>
    <dbReference type="NCBI Taxonomy" id="2597226"/>
    <lineage>
        <taxon>Bacteria</taxon>
        <taxon>Deltaproteobacteria</taxon>
        <taxon>Candidatus Acidulodesulfobacterales</taxon>
        <taxon>Candidatus Acididesulfobacter</taxon>
    </lineage>
</organism>
<evidence type="ECO:0000313" key="6">
    <source>
        <dbReference type="EMBL" id="RZD19414.1"/>
    </source>
</evidence>
<evidence type="ECO:0000256" key="3">
    <source>
        <dbReference type="ARBA" id="ARBA00023004"/>
    </source>
</evidence>
<keyword evidence="4" id="KW-0472">Membrane</keyword>
<gene>
    <name evidence="6" type="ORF">EVG15_00600</name>
</gene>
<dbReference type="Pfam" id="PF21342">
    <property type="entry name" value="SoxA-TsdA_cyt-c"/>
    <property type="match status" value="1"/>
</dbReference>
<dbReference type="EMBL" id="SGBB01000001">
    <property type="protein sequence ID" value="RZD19414.1"/>
    <property type="molecule type" value="Genomic_DNA"/>
</dbReference>
<evidence type="ECO:0000259" key="5">
    <source>
        <dbReference type="Pfam" id="PF21342"/>
    </source>
</evidence>
<feature type="transmembrane region" description="Helical" evidence="4">
    <location>
        <begin position="12"/>
        <end position="31"/>
    </location>
</feature>
<dbReference type="InterPro" id="IPR036909">
    <property type="entry name" value="Cyt_c-like_dom_sf"/>
</dbReference>
<reference evidence="6 7" key="1">
    <citation type="journal article" date="2019" name="ISME J.">
        <title>Insights into ecological role of a new deltaproteobacterial order Candidatus Acidulodesulfobacterales by metagenomics and metatranscriptomics.</title>
        <authorList>
            <person name="Tan S."/>
            <person name="Liu J."/>
            <person name="Fang Y."/>
            <person name="Hedlund B.P."/>
            <person name="Lian Z.H."/>
            <person name="Huang L.Y."/>
            <person name="Li J.T."/>
            <person name="Huang L.N."/>
            <person name="Li W.J."/>
            <person name="Jiang H.C."/>
            <person name="Dong H.L."/>
            <person name="Shu W.S."/>
        </authorList>
    </citation>
    <scope>NUCLEOTIDE SEQUENCE [LARGE SCALE GENOMIC DNA]</scope>
    <source>
        <strain evidence="6">AP1</strain>
    </source>
</reference>
<keyword evidence="3" id="KW-0408">Iron</keyword>
<dbReference type="InterPro" id="IPR009056">
    <property type="entry name" value="Cyt_c-like_dom"/>
</dbReference>
<dbReference type="GO" id="GO:0046872">
    <property type="term" value="F:metal ion binding"/>
    <property type="evidence" value="ECO:0007669"/>
    <property type="project" value="UniProtKB-KW"/>
</dbReference>
<accession>A0A519BQ75</accession>
<dbReference type="AlphaFoldDB" id="A0A519BQ75"/>
<sequence length="153" mass="17081">MLKKISLNKKIFFMFLFVLFTLMIYFVYVSGPKISMAKGSVVTHPKTLKQALALGKHYYDTPLGASHFSCDTCHPGGGAGILGGKPTKPVIGAAAHYPTYKKWGKIITMQDQFNHCIYVGEEGFKKKIGSKVWKYLDLYVYSLSKGYKINVGK</sequence>
<keyword evidence="4" id="KW-1133">Transmembrane helix</keyword>
<keyword evidence="1" id="KW-0349">Heme</keyword>
<protein>
    <recommendedName>
        <fullName evidence="5">Cytochrome c domain-containing protein</fullName>
    </recommendedName>
</protein>
<evidence type="ECO:0000256" key="2">
    <source>
        <dbReference type="ARBA" id="ARBA00022723"/>
    </source>
</evidence>
<dbReference type="GO" id="GO:0020037">
    <property type="term" value="F:heme binding"/>
    <property type="evidence" value="ECO:0007669"/>
    <property type="project" value="InterPro"/>
</dbReference>
<evidence type="ECO:0000313" key="7">
    <source>
        <dbReference type="Proteomes" id="UP000319296"/>
    </source>
</evidence>
<dbReference type="GO" id="GO:0009055">
    <property type="term" value="F:electron transfer activity"/>
    <property type="evidence" value="ECO:0007669"/>
    <property type="project" value="InterPro"/>
</dbReference>
<evidence type="ECO:0000256" key="1">
    <source>
        <dbReference type="ARBA" id="ARBA00022617"/>
    </source>
</evidence>
<dbReference type="SUPFAM" id="SSF46626">
    <property type="entry name" value="Cytochrome c"/>
    <property type="match status" value="1"/>
</dbReference>
<dbReference type="Proteomes" id="UP000319296">
    <property type="component" value="Unassembled WGS sequence"/>
</dbReference>